<comment type="caution">
    <text evidence="8">The sequence shown here is derived from an EMBL/GenBank/DDBJ whole genome shotgun (WGS) entry which is preliminary data.</text>
</comment>
<dbReference type="InterPro" id="IPR006638">
    <property type="entry name" value="Elp3/MiaA/NifB-like_rSAM"/>
</dbReference>
<protein>
    <submittedName>
        <fullName evidence="8">Radical SAM protein</fullName>
    </submittedName>
</protein>
<dbReference type="GO" id="GO:0005829">
    <property type="term" value="C:cytosol"/>
    <property type="evidence" value="ECO:0007669"/>
    <property type="project" value="TreeGrafter"/>
</dbReference>
<sequence>MKVVLTTLNAKYIHKNLALRWLYVSRIPEADVELMEFVIKDDLERISDQIAQRQPEVIGISVYIWNADLTRKWIAILKRKLPHVRILIGGPEVSYQCEDWLDTGIEAVLRGEGEKTFWQAVRREADIDGLVSRGYVSPVAYARVDLNWLETLESPYWLAMDEEAMAHRYLYLETSRGCPYHCAYCLSSADNRVRMFSEAYVLRQLAPLAERAVKQVKFLDRTYNVMPERALRIARFIETLPPSINFQFEVVADTISEAMLDFFEQEADPARYRFEIGVQSLNSKTLEAVDRRQDNQRLLEVTSRLLKRGYVCHLDLIAGLPYEDRASFEQSYNGLFAVHPSELQVGILKLLKGTAMIARAPGWGMEFEAQTPYTVTKTAWLSEADLAEVECVHLATEKLLNSGRCRACLQSVFAEHLQLSAYALMAQAGARLQALPHPYQLKELYELLIEVLTPLVGESEAQARVNTDYLMQSAHRQKPLAIRHLSAEERKEIRRNLVQRMDFDEQQVYNYTQIDVGWQAGGIQIQIVLAVPGQPVRRIWLSEEEQQEWIKS</sequence>
<comment type="cofactor">
    <cofactor evidence="1">
        <name>[4Fe-4S] cluster</name>
        <dbReference type="ChEBI" id="CHEBI:49883"/>
    </cofactor>
</comment>
<dbReference type="GO" id="GO:0051536">
    <property type="term" value="F:iron-sulfur cluster binding"/>
    <property type="evidence" value="ECO:0007669"/>
    <property type="project" value="UniProtKB-KW"/>
</dbReference>
<keyword evidence="3" id="KW-0479">Metal-binding</keyword>
<keyword evidence="4" id="KW-0408">Iron</keyword>
<dbReference type="Pfam" id="PF13311">
    <property type="entry name" value="DUF4080"/>
    <property type="match status" value="1"/>
</dbReference>
<dbReference type="Proteomes" id="UP000284178">
    <property type="component" value="Unassembled WGS sequence"/>
</dbReference>
<dbReference type="InterPro" id="IPR006158">
    <property type="entry name" value="Cobalamin-bd"/>
</dbReference>
<gene>
    <name evidence="8" type="ORF">DWY25_05900</name>
</gene>
<dbReference type="SFLD" id="SFLDG01082">
    <property type="entry name" value="B12-binding_domain_containing"/>
    <property type="match status" value="1"/>
</dbReference>
<evidence type="ECO:0000259" key="6">
    <source>
        <dbReference type="PROSITE" id="PS51332"/>
    </source>
</evidence>
<dbReference type="InterPro" id="IPR025288">
    <property type="entry name" value="DUF4080"/>
</dbReference>
<dbReference type="InterPro" id="IPR051198">
    <property type="entry name" value="BchE-like"/>
</dbReference>
<keyword evidence="5" id="KW-0411">Iron-sulfur</keyword>
<evidence type="ECO:0000313" key="8">
    <source>
        <dbReference type="EMBL" id="RGR75306.1"/>
    </source>
</evidence>
<keyword evidence="9" id="KW-1185">Reference proteome</keyword>
<evidence type="ECO:0000256" key="4">
    <source>
        <dbReference type="ARBA" id="ARBA00023004"/>
    </source>
</evidence>
<dbReference type="Gene3D" id="3.40.50.280">
    <property type="entry name" value="Cobalamin-binding domain"/>
    <property type="match status" value="1"/>
</dbReference>
<organism evidence="8 9">
    <name type="scientific">Holdemania filiformis</name>
    <dbReference type="NCBI Taxonomy" id="61171"/>
    <lineage>
        <taxon>Bacteria</taxon>
        <taxon>Bacillati</taxon>
        <taxon>Bacillota</taxon>
        <taxon>Erysipelotrichia</taxon>
        <taxon>Erysipelotrichales</taxon>
        <taxon>Erysipelotrichaceae</taxon>
        <taxon>Holdemania</taxon>
    </lineage>
</organism>
<dbReference type="InterPro" id="IPR023404">
    <property type="entry name" value="rSAM_horseshoe"/>
</dbReference>
<dbReference type="RefSeq" id="WP_117894462.1">
    <property type="nucleotide sequence ID" value="NZ_CABJCV010000005.1"/>
</dbReference>
<dbReference type="GO" id="GO:0046872">
    <property type="term" value="F:metal ion binding"/>
    <property type="evidence" value="ECO:0007669"/>
    <property type="project" value="UniProtKB-KW"/>
</dbReference>
<dbReference type="InterPro" id="IPR036724">
    <property type="entry name" value="Cobalamin-bd_sf"/>
</dbReference>
<evidence type="ECO:0000256" key="3">
    <source>
        <dbReference type="ARBA" id="ARBA00022723"/>
    </source>
</evidence>
<dbReference type="Pfam" id="PF02310">
    <property type="entry name" value="B12-binding"/>
    <property type="match status" value="1"/>
</dbReference>
<name>A0A412G4B9_9FIRM</name>
<dbReference type="PROSITE" id="PS51918">
    <property type="entry name" value="RADICAL_SAM"/>
    <property type="match status" value="1"/>
</dbReference>
<dbReference type="SMART" id="SM00729">
    <property type="entry name" value="Elp3"/>
    <property type="match status" value="1"/>
</dbReference>
<evidence type="ECO:0000313" key="9">
    <source>
        <dbReference type="Proteomes" id="UP000284178"/>
    </source>
</evidence>
<keyword evidence="2" id="KW-0949">S-adenosyl-L-methionine</keyword>
<dbReference type="GO" id="GO:0031419">
    <property type="term" value="F:cobalamin binding"/>
    <property type="evidence" value="ECO:0007669"/>
    <property type="project" value="InterPro"/>
</dbReference>
<dbReference type="PANTHER" id="PTHR43409">
    <property type="entry name" value="ANAEROBIC MAGNESIUM-PROTOPORPHYRIN IX MONOMETHYL ESTER CYCLASE-RELATED"/>
    <property type="match status" value="1"/>
</dbReference>
<proteinExistence type="predicted"/>
<evidence type="ECO:0000259" key="7">
    <source>
        <dbReference type="PROSITE" id="PS51918"/>
    </source>
</evidence>
<dbReference type="Gene3D" id="3.80.30.20">
    <property type="entry name" value="tm_1862 like domain"/>
    <property type="match status" value="1"/>
</dbReference>
<dbReference type="SUPFAM" id="SSF52242">
    <property type="entry name" value="Cobalamin (vitamin B12)-binding domain"/>
    <property type="match status" value="1"/>
</dbReference>
<evidence type="ECO:0000256" key="1">
    <source>
        <dbReference type="ARBA" id="ARBA00001966"/>
    </source>
</evidence>
<dbReference type="AlphaFoldDB" id="A0A412G4B9"/>
<dbReference type="SFLD" id="SFLDS00029">
    <property type="entry name" value="Radical_SAM"/>
    <property type="match status" value="1"/>
</dbReference>
<evidence type="ECO:0000256" key="5">
    <source>
        <dbReference type="ARBA" id="ARBA00023014"/>
    </source>
</evidence>
<dbReference type="GO" id="GO:0003824">
    <property type="term" value="F:catalytic activity"/>
    <property type="evidence" value="ECO:0007669"/>
    <property type="project" value="InterPro"/>
</dbReference>
<accession>A0A412G4B9</accession>
<dbReference type="SUPFAM" id="SSF102114">
    <property type="entry name" value="Radical SAM enzymes"/>
    <property type="match status" value="1"/>
</dbReference>
<evidence type="ECO:0000256" key="2">
    <source>
        <dbReference type="ARBA" id="ARBA00022691"/>
    </source>
</evidence>
<dbReference type="GeneID" id="83014936"/>
<feature type="domain" description="B12-binding" evidence="6">
    <location>
        <begin position="1"/>
        <end position="131"/>
    </location>
</feature>
<feature type="domain" description="Radical SAM core" evidence="7">
    <location>
        <begin position="164"/>
        <end position="382"/>
    </location>
</feature>
<dbReference type="Pfam" id="PF04055">
    <property type="entry name" value="Radical_SAM"/>
    <property type="match status" value="1"/>
</dbReference>
<dbReference type="PROSITE" id="PS51332">
    <property type="entry name" value="B12_BINDING"/>
    <property type="match status" value="1"/>
</dbReference>
<reference evidence="8 9" key="1">
    <citation type="submission" date="2018-08" db="EMBL/GenBank/DDBJ databases">
        <title>A genome reference for cultivated species of the human gut microbiota.</title>
        <authorList>
            <person name="Zou Y."/>
            <person name="Xue W."/>
            <person name="Luo G."/>
        </authorList>
    </citation>
    <scope>NUCLEOTIDE SEQUENCE [LARGE SCALE GENOMIC DNA]</scope>
    <source>
        <strain evidence="8 9">AF24-29</strain>
    </source>
</reference>
<dbReference type="EMBL" id="QRUP01000005">
    <property type="protein sequence ID" value="RGR75306.1"/>
    <property type="molecule type" value="Genomic_DNA"/>
</dbReference>
<dbReference type="InterPro" id="IPR007197">
    <property type="entry name" value="rSAM"/>
</dbReference>
<dbReference type="CDD" id="cd02068">
    <property type="entry name" value="radical_SAM_B12_BD"/>
    <property type="match status" value="1"/>
</dbReference>
<dbReference type="PANTHER" id="PTHR43409:SF16">
    <property type="entry name" value="SLR0320 PROTEIN"/>
    <property type="match status" value="1"/>
</dbReference>
<dbReference type="CDD" id="cd01335">
    <property type="entry name" value="Radical_SAM"/>
    <property type="match status" value="1"/>
</dbReference>
<dbReference type="InterPro" id="IPR058240">
    <property type="entry name" value="rSAM_sf"/>
</dbReference>